<protein>
    <recommendedName>
        <fullName evidence="5">Protein-glutamate methylesterase/protein-glutamine glutaminase</fullName>
        <ecNumber evidence="5">3.1.1.61</ecNumber>
        <ecNumber evidence="5">3.5.1.44</ecNumber>
    </recommendedName>
</protein>
<evidence type="ECO:0000256" key="4">
    <source>
        <dbReference type="ARBA" id="ARBA00048267"/>
    </source>
</evidence>
<comment type="similarity">
    <text evidence="5">Belongs to the CheB family.</text>
</comment>
<dbReference type="SUPFAM" id="SSF52738">
    <property type="entry name" value="Methylesterase CheB, C-terminal domain"/>
    <property type="match status" value="1"/>
</dbReference>
<dbReference type="PIRSF" id="PIRSF000876">
    <property type="entry name" value="RR_chemtxs_CheB"/>
    <property type="match status" value="1"/>
</dbReference>
<keyword evidence="3 5" id="KW-0378">Hydrolase</keyword>
<comment type="function">
    <text evidence="5">Involved in chemotaxis. Part of a chemotaxis signal transduction system that modulates chemotaxis in response to various stimuli. Catalyzes the demethylation of specific methylglutamate residues introduced into the chemoreceptors (methyl-accepting chemotaxis proteins or MCP) by CheR. Also mediates the irreversible deamidation of specific glutamine residues to glutamic acid.</text>
</comment>
<feature type="active site" evidence="5 6">
    <location>
        <position position="170"/>
    </location>
</feature>
<dbReference type="PANTHER" id="PTHR42872">
    <property type="entry name" value="PROTEIN-GLUTAMATE METHYLESTERASE/PROTEIN-GLUTAMINE GLUTAMINASE"/>
    <property type="match status" value="1"/>
</dbReference>
<dbReference type="Pfam" id="PF00072">
    <property type="entry name" value="Response_reg"/>
    <property type="match status" value="1"/>
</dbReference>
<evidence type="ECO:0000313" key="10">
    <source>
        <dbReference type="EMBL" id="WBO20714.1"/>
    </source>
</evidence>
<dbReference type="InterPro" id="IPR011006">
    <property type="entry name" value="CheY-like_superfamily"/>
</dbReference>
<evidence type="ECO:0000256" key="1">
    <source>
        <dbReference type="ARBA" id="ARBA00022490"/>
    </source>
</evidence>
<dbReference type="InterPro" id="IPR035909">
    <property type="entry name" value="CheB_C"/>
</dbReference>
<dbReference type="RefSeq" id="WP_270075364.1">
    <property type="nucleotide sequence ID" value="NZ_CP115174.1"/>
</dbReference>
<evidence type="ECO:0000256" key="5">
    <source>
        <dbReference type="HAMAP-Rule" id="MF_00099"/>
    </source>
</evidence>
<evidence type="ECO:0000256" key="7">
    <source>
        <dbReference type="PROSITE-ProRule" id="PRU00169"/>
    </source>
</evidence>
<dbReference type="InterPro" id="IPR000673">
    <property type="entry name" value="Sig_transdc_resp-reg_Me-estase"/>
</dbReference>
<dbReference type="PROSITE" id="PS50110">
    <property type="entry name" value="RESPONSE_REGULATORY"/>
    <property type="match status" value="1"/>
</dbReference>
<evidence type="ECO:0000256" key="3">
    <source>
        <dbReference type="ARBA" id="ARBA00022801"/>
    </source>
</evidence>
<keyword evidence="2 5" id="KW-0145">Chemotaxis</keyword>
<feature type="domain" description="Response regulatory" evidence="8">
    <location>
        <begin position="4"/>
        <end position="121"/>
    </location>
</feature>
<dbReference type="CDD" id="cd16432">
    <property type="entry name" value="CheB_Rec"/>
    <property type="match status" value="1"/>
</dbReference>
<dbReference type="PANTHER" id="PTHR42872:SF6">
    <property type="entry name" value="PROTEIN-GLUTAMATE METHYLESTERASE_PROTEIN-GLUTAMINE GLUTAMINASE"/>
    <property type="match status" value="1"/>
</dbReference>
<dbReference type="Proteomes" id="UP001210865">
    <property type="component" value="Chromosome"/>
</dbReference>
<organism evidence="10 11">
    <name type="scientific">Sphingomonas abietis</name>
    <dbReference type="NCBI Taxonomy" id="3012344"/>
    <lineage>
        <taxon>Bacteria</taxon>
        <taxon>Pseudomonadati</taxon>
        <taxon>Pseudomonadota</taxon>
        <taxon>Alphaproteobacteria</taxon>
        <taxon>Sphingomonadales</taxon>
        <taxon>Sphingomonadaceae</taxon>
        <taxon>Sphingomonas</taxon>
    </lineage>
</organism>
<gene>
    <name evidence="5" type="primary">cheB</name>
    <name evidence="10" type="ORF">PBT88_10850</name>
</gene>
<dbReference type="HAMAP" id="MF_00099">
    <property type="entry name" value="CheB_chemtxs"/>
    <property type="match status" value="1"/>
</dbReference>
<comment type="domain">
    <text evidence="5">Contains a C-terminal catalytic domain, and an N-terminal region which modulates catalytic activity.</text>
</comment>
<dbReference type="Gene3D" id="3.40.50.180">
    <property type="entry name" value="Methylesterase CheB, C-terminal domain"/>
    <property type="match status" value="1"/>
</dbReference>
<dbReference type="Gene3D" id="3.40.50.2300">
    <property type="match status" value="1"/>
</dbReference>
<dbReference type="PROSITE" id="PS50122">
    <property type="entry name" value="CHEB"/>
    <property type="match status" value="1"/>
</dbReference>
<comment type="catalytic activity">
    <reaction evidence="5">
        <text>L-glutaminyl-[protein] + H2O = L-glutamyl-[protein] + NH4(+)</text>
        <dbReference type="Rhea" id="RHEA:16441"/>
        <dbReference type="Rhea" id="RHEA-COMP:10207"/>
        <dbReference type="Rhea" id="RHEA-COMP:10208"/>
        <dbReference type="ChEBI" id="CHEBI:15377"/>
        <dbReference type="ChEBI" id="CHEBI:28938"/>
        <dbReference type="ChEBI" id="CHEBI:29973"/>
        <dbReference type="ChEBI" id="CHEBI:30011"/>
        <dbReference type="EC" id="3.5.1.44"/>
    </reaction>
</comment>
<dbReference type="EC" id="3.5.1.44" evidence="5"/>
<dbReference type="EC" id="3.1.1.61" evidence="5"/>
<keyword evidence="1 5" id="KW-0963">Cytoplasm</keyword>
<evidence type="ECO:0000313" key="11">
    <source>
        <dbReference type="Proteomes" id="UP001210865"/>
    </source>
</evidence>
<dbReference type="EMBL" id="CP115174">
    <property type="protein sequence ID" value="WBO20714.1"/>
    <property type="molecule type" value="Genomic_DNA"/>
</dbReference>
<comment type="catalytic activity">
    <reaction evidence="4 5">
        <text>[protein]-L-glutamate 5-O-methyl ester + H2O = L-glutamyl-[protein] + methanol + H(+)</text>
        <dbReference type="Rhea" id="RHEA:23236"/>
        <dbReference type="Rhea" id="RHEA-COMP:10208"/>
        <dbReference type="Rhea" id="RHEA-COMP:10311"/>
        <dbReference type="ChEBI" id="CHEBI:15377"/>
        <dbReference type="ChEBI" id="CHEBI:15378"/>
        <dbReference type="ChEBI" id="CHEBI:17790"/>
        <dbReference type="ChEBI" id="CHEBI:29973"/>
        <dbReference type="ChEBI" id="CHEBI:82795"/>
        <dbReference type="EC" id="3.1.1.61"/>
    </reaction>
</comment>
<evidence type="ECO:0000256" key="6">
    <source>
        <dbReference type="PROSITE-ProRule" id="PRU00050"/>
    </source>
</evidence>
<keyword evidence="5 7" id="KW-0597">Phosphoprotein</keyword>
<keyword evidence="11" id="KW-1185">Reference proteome</keyword>
<reference evidence="10 11" key="1">
    <citation type="submission" date="2022-12" db="EMBL/GenBank/DDBJ databases">
        <title>Sphingomonas abieness sp. nov., an endophytic bacterium isolated from Abies koreana.</title>
        <authorList>
            <person name="Jiang L."/>
            <person name="Lee J."/>
        </authorList>
    </citation>
    <scope>NUCLEOTIDE SEQUENCE [LARGE SCALE GENOMIC DNA]</scope>
    <source>
        <strain evidence="11">PAMB 00755</strain>
    </source>
</reference>
<accession>A0ABY7NLC4</accession>
<feature type="active site" evidence="5 6">
    <location>
        <position position="292"/>
    </location>
</feature>
<dbReference type="InterPro" id="IPR001789">
    <property type="entry name" value="Sig_transdc_resp-reg_receiver"/>
</dbReference>
<evidence type="ECO:0000256" key="2">
    <source>
        <dbReference type="ARBA" id="ARBA00022500"/>
    </source>
</evidence>
<comment type="subcellular location">
    <subcellularLocation>
        <location evidence="5">Cytoplasm</location>
    </subcellularLocation>
</comment>
<comment type="PTM">
    <text evidence="5">Phosphorylated by CheA. Phosphorylation of the N-terminal regulatory domain activates the methylesterase activity.</text>
</comment>
<sequence length="349" mass="36275">MSVRALIVDDSPAMRAIITHALARDPEIEVVGTADGPASARGLIRELDPDVVTLDIEMPGMNGLDFLDKIMRLRPTPVVMLSTLTQTGAEASIRALELGAFDCMGKPSAAGAMNADYQAALAETVKAAARALPWLRQRQRSAIVEAPSVPVARASLYRPRGDAVIAVGASTGGVEALIALLSTFPEACPPTVIVQHMPESFTTSFAARLDRLSRPRVALATHGAPLVAGQIYLAPGGARHLEISGDGPWRCRLVAGDKVSGHRPSVDRLFGSVAKAVGGSAVAALLTGMGGDGALGLKAMRDAGALTVAQNEETCVVYGMPAAAKALGAVGLELPLDRIARRLLVECRA</sequence>
<evidence type="ECO:0000259" key="9">
    <source>
        <dbReference type="PROSITE" id="PS50122"/>
    </source>
</evidence>
<dbReference type="CDD" id="cd17541">
    <property type="entry name" value="REC_CheB-like"/>
    <property type="match status" value="1"/>
</dbReference>
<proteinExistence type="inferred from homology"/>
<evidence type="ECO:0000259" key="8">
    <source>
        <dbReference type="PROSITE" id="PS50110"/>
    </source>
</evidence>
<dbReference type="NCBIfam" id="NF001965">
    <property type="entry name" value="PRK00742.1"/>
    <property type="match status" value="1"/>
</dbReference>
<feature type="domain" description="CheB-type methylesterase" evidence="9">
    <location>
        <begin position="161"/>
        <end position="349"/>
    </location>
</feature>
<dbReference type="Pfam" id="PF01339">
    <property type="entry name" value="CheB_methylest"/>
    <property type="match status" value="1"/>
</dbReference>
<feature type="modified residue" description="4-aspartylphosphate" evidence="5 7">
    <location>
        <position position="55"/>
    </location>
</feature>
<dbReference type="SUPFAM" id="SSF52172">
    <property type="entry name" value="CheY-like"/>
    <property type="match status" value="1"/>
</dbReference>
<dbReference type="InterPro" id="IPR008248">
    <property type="entry name" value="CheB-like"/>
</dbReference>
<dbReference type="SMART" id="SM00448">
    <property type="entry name" value="REC"/>
    <property type="match status" value="1"/>
</dbReference>
<feature type="active site" evidence="5 6">
    <location>
        <position position="196"/>
    </location>
</feature>
<name>A0ABY7NLC4_9SPHN</name>